<comment type="subcellular location">
    <subcellularLocation>
        <location evidence="11">Cytoplasm</location>
    </subcellularLocation>
</comment>
<evidence type="ECO:0000256" key="3">
    <source>
        <dbReference type="ARBA" id="ARBA00022630"/>
    </source>
</evidence>
<evidence type="ECO:0000256" key="7">
    <source>
        <dbReference type="ARBA" id="ARBA00022857"/>
    </source>
</evidence>
<dbReference type="InterPro" id="IPR013785">
    <property type="entry name" value="Aldolase_TIM"/>
</dbReference>
<name>A0ABR5A6Y4_9BACL</name>
<evidence type="ECO:0000256" key="9">
    <source>
        <dbReference type="ARBA" id="ARBA00023235"/>
    </source>
</evidence>
<feature type="binding site" evidence="11">
    <location>
        <position position="69"/>
    </location>
    <ligand>
        <name>FMN</name>
        <dbReference type="ChEBI" id="CHEBI:58210"/>
    </ligand>
</feature>
<feature type="binding site" evidence="11">
    <location>
        <begin position="70"/>
        <end position="72"/>
    </location>
    <ligand>
        <name>FMN</name>
        <dbReference type="ChEBI" id="CHEBI:58210"/>
    </ligand>
</feature>
<keyword evidence="5 11" id="KW-0479">Metal-binding</keyword>
<feature type="binding site" evidence="11">
    <location>
        <position position="163"/>
    </location>
    <ligand>
        <name>substrate</name>
    </ligand>
</feature>
<evidence type="ECO:0000259" key="12">
    <source>
        <dbReference type="Pfam" id="PF01070"/>
    </source>
</evidence>
<feature type="domain" description="FMN-dependent dehydrogenase" evidence="12">
    <location>
        <begin position="180"/>
        <end position="337"/>
    </location>
</feature>
<comment type="subunit">
    <text evidence="10 11">Homooctamer. Dimer of tetramers.</text>
</comment>
<feature type="binding site" evidence="11">
    <location>
        <position position="100"/>
    </location>
    <ligand>
        <name>FMN</name>
        <dbReference type="ChEBI" id="CHEBI:58210"/>
    </ligand>
</feature>
<feature type="binding site" evidence="11">
    <location>
        <position position="225"/>
    </location>
    <ligand>
        <name>FMN</name>
        <dbReference type="ChEBI" id="CHEBI:58210"/>
    </ligand>
</feature>
<feature type="binding site" evidence="11">
    <location>
        <position position="195"/>
    </location>
    <ligand>
        <name>FMN</name>
        <dbReference type="ChEBI" id="CHEBI:58210"/>
    </ligand>
</feature>
<dbReference type="Pfam" id="PF01070">
    <property type="entry name" value="FMN_dh"/>
    <property type="match status" value="1"/>
</dbReference>
<dbReference type="RefSeq" id="WP_041060948.1">
    <property type="nucleotide sequence ID" value="NZ_JXAL01000005.1"/>
</dbReference>
<accession>A0ABR5A6Y4</accession>
<dbReference type="PIRSF" id="PIRSF003314">
    <property type="entry name" value="IPP_isomerase"/>
    <property type="match status" value="1"/>
</dbReference>
<dbReference type="NCBIfam" id="TIGR02151">
    <property type="entry name" value="IPP_isom_2"/>
    <property type="match status" value="1"/>
</dbReference>
<dbReference type="InterPro" id="IPR011179">
    <property type="entry name" value="IPdP_isomerase"/>
</dbReference>
<reference evidence="13 14" key="1">
    <citation type="submission" date="2014-12" db="EMBL/GenBank/DDBJ databases">
        <title>Draft genome sequence of Cohnella kolymensis strain B-2846.</title>
        <authorList>
            <person name="Karlyshev A.V."/>
            <person name="Kudryashova E.B."/>
        </authorList>
    </citation>
    <scope>NUCLEOTIDE SEQUENCE [LARGE SCALE GENOMIC DNA]</scope>
    <source>
        <strain evidence="13 14">VKM B-2846</strain>
    </source>
</reference>
<comment type="cofactor">
    <cofactor evidence="11">
        <name>NADPH</name>
        <dbReference type="ChEBI" id="CHEBI:57783"/>
    </cofactor>
</comment>
<feature type="binding site" evidence="11">
    <location>
        <begin position="11"/>
        <end position="12"/>
    </location>
    <ligand>
        <name>substrate</name>
    </ligand>
</feature>
<evidence type="ECO:0000256" key="8">
    <source>
        <dbReference type="ARBA" id="ARBA00023229"/>
    </source>
</evidence>
<keyword evidence="2 11" id="KW-0963">Cytoplasm</keyword>
<dbReference type="PANTHER" id="PTHR43665">
    <property type="entry name" value="ISOPENTENYL-DIPHOSPHATE DELTA-ISOMERASE"/>
    <property type="match status" value="1"/>
</dbReference>
<keyword evidence="8 11" id="KW-0414">Isoprene biosynthesis</keyword>
<comment type="similarity">
    <text evidence="11">Belongs to the IPP isomerase type 2 family.</text>
</comment>
<comment type="caution">
    <text evidence="11">Lacks conserved residue(s) required for the propagation of feature annotation.</text>
</comment>
<evidence type="ECO:0000256" key="6">
    <source>
        <dbReference type="ARBA" id="ARBA00022842"/>
    </source>
</evidence>
<dbReference type="InterPro" id="IPR000262">
    <property type="entry name" value="FMN-dep_DH"/>
</dbReference>
<keyword evidence="3 11" id="KW-0285">Flavoprotein</keyword>
<evidence type="ECO:0000313" key="14">
    <source>
        <dbReference type="Proteomes" id="UP000054526"/>
    </source>
</evidence>
<keyword evidence="14" id="KW-1185">Reference proteome</keyword>
<proteinExistence type="inferred from homology"/>
<evidence type="ECO:0000256" key="4">
    <source>
        <dbReference type="ARBA" id="ARBA00022643"/>
    </source>
</evidence>
<sequence length="345" mass="37377">MTDHSSPTSGRKADHIRISLEEDVQGRGITSGLECYRFRHKALPELDFSEISLETSFLKRRMAVPLLISSMTGGTAQAGQINRHLAKAAESRGWAMGLGSMRAALEQEQLSATFNVRREAPTAFLLANLGAVQLNYGMGPDDCRRAVELAQADALVFHLNALQELFQPEGDTNFKGLLRRMEEVCRKLPVPVGVKEVGWGIDADTARRLKDAGAAFVDAAGAGGTSWSQVEKYRNNDPLRYQAADAFADWGIPTAECVREIRMQLPDFPLIASGGLSNGVHAAKAIALGADMAGYGRALLRDAATGEDVALRLERVELELKAAMFAIGAGDIEALRSTDRLIDRP</sequence>
<organism evidence="13 14">
    <name type="scientific">Cohnella kolymensis</name>
    <dbReference type="NCBI Taxonomy" id="1590652"/>
    <lineage>
        <taxon>Bacteria</taxon>
        <taxon>Bacillati</taxon>
        <taxon>Bacillota</taxon>
        <taxon>Bacilli</taxon>
        <taxon>Bacillales</taxon>
        <taxon>Paenibacillaceae</taxon>
        <taxon>Cohnella</taxon>
    </lineage>
</organism>
<keyword evidence="6 11" id="KW-0460">Magnesium</keyword>
<gene>
    <name evidence="11" type="primary">fni</name>
    <name evidence="13" type="ORF">SD71_05950</name>
</gene>
<feature type="binding site" evidence="11">
    <location>
        <position position="128"/>
    </location>
    <ligand>
        <name>FMN</name>
        <dbReference type="ChEBI" id="CHEBI:58210"/>
    </ligand>
</feature>
<dbReference type="EC" id="5.3.3.2" evidence="11"/>
<keyword evidence="9 11" id="KW-0413">Isomerase</keyword>
<dbReference type="Proteomes" id="UP000054526">
    <property type="component" value="Unassembled WGS sequence"/>
</dbReference>
<evidence type="ECO:0000313" key="13">
    <source>
        <dbReference type="EMBL" id="KIL36782.1"/>
    </source>
</evidence>
<dbReference type="Gene3D" id="3.20.20.70">
    <property type="entry name" value="Aldolase class I"/>
    <property type="match status" value="1"/>
</dbReference>
<keyword evidence="4 11" id="KW-0288">FMN</keyword>
<dbReference type="EMBL" id="JXAL01000005">
    <property type="protein sequence ID" value="KIL36782.1"/>
    <property type="molecule type" value="Genomic_DNA"/>
</dbReference>
<feature type="binding site" evidence="11">
    <location>
        <begin position="100"/>
        <end position="102"/>
    </location>
    <ligand>
        <name>substrate</name>
    </ligand>
</feature>
<comment type="cofactor">
    <cofactor evidence="1 11">
        <name>FMN</name>
        <dbReference type="ChEBI" id="CHEBI:58210"/>
    </cofactor>
</comment>
<evidence type="ECO:0000256" key="1">
    <source>
        <dbReference type="ARBA" id="ARBA00001917"/>
    </source>
</evidence>
<keyword evidence="7 11" id="KW-0521">NADP</keyword>
<dbReference type="GO" id="GO:0004452">
    <property type="term" value="F:isopentenyl-diphosphate delta-isomerase activity"/>
    <property type="evidence" value="ECO:0007669"/>
    <property type="project" value="UniProtKB-EC"/>
</dbReference>
<evidence type="ECO:0000256" key="11">
    <source>
        <dbReference type="HAMAP-Rule" id="MF_00354"/>
    </source>
</evidence>
<comment type="catalytic activity">
    <reaction evidence="11">
        <text>isopentenyl diphosphate = dimethylallyl diphosphate</text>
        <dbReference type="Rhea" id="RHEA:23284"/>
        <dbReference type="ChEBI" id="CHEBI:57623"/>
        <dbReference type="ChEBI" id="CHEBI:128769"/>
        <dbReference type="EC" id="5.3.3.2"/>
    </reaction>
</comment>
<evidence type="ECO:0000256" key="5">
    <source>
        <dbReference type="ARBA" id="ARBA00022723"/>
    </source>
</evidence>
<dbReference type="PANTHER" id="PTHR43665:SF1">
    <property type="entry name" value="ISOPENTENYL-DIPHOSPHATE DELTA-ISOMERASE"/>
    <property type="match status" value="1"/>
</dbReference>
<feature type="binding site" evidence="11">
    <location>
        <position position="164"/>
    </location>
    <ligand>
        <name>Mg(2+)</name>
        <dbReference type="ChEBI" id="CHEBI:18420"/>
    </ligand>
</feature>
<evidence type="ECO:0000256" key="10">
    <source>
        <dbReference type="ARBA" id="ARBA00025810"/>
    </source>
</evidence>
<evidence type="ECO:0000256" key="2">
    <source>
        <dbReference type="ARBA" id="ARBA00022490"/>
    </source>
</evidence>
<dbReference type="SUPFAM" id="SSF51395">
    <property type="entry name" value="FMN-linked oxidoreductases"/>
    <property type="match status" value="1"/>
</dbReference>
<comment type="function">
    <text evidence="11">Involved in the biosynthesis of isoprenoids. Catalyzes the 1,3-allylic rearrangement of the homoallylic substrate isopentenyl (IPP) to its allylic isomer, dimethylallyl diphosphate (DMAPP).</text>
</comment>
<comment type="caution">
    <text evidence="13">The sequence shown here is derived from an EMBL/GenBank/DDBJ whole genome shotgun (WGS) entry which is preliminary data.</text>
</comment>
<dbReference type="HAMAP" id="MF_00354">
    <property type="entry name" value="Idi_2"/>
    <property type="match status" value="1"/>
</dbReference>
<protein>
    <recommendedName>
        <fullName evidence="11">Isopentenyl-diphosphate delta-isomerase</fullName>
        <shortName evidence="11">IPP isomerase</shortName>
        <ecNumber evidence="11">5.3.3.2</ecNumber>
    </recommendedName>
    <alternativeName>
        <fullName evidence="11">Isopentenyl diphosphate:dimethylallyl diphosphate isomerase</fullName>
    </alternativeName>
    <alternativeName>
        <fullName evidence="11">Isopentenyl pyrophosphate isomerase</fullName>
    </alternativeName>
    <alternativeName>
        <fullName evidence="11">Type 2 isopentenyl diphosphate isomerase</fullName>
        <shortName evidence="11">IDI-2</shortName>
    </alternativeName>
</protein>
<dbReference type="CDD" id="cd02811">
    <property type="entry name" value="IDI-2_FMN"/>
    <property type="match status" value="1"/>
</dbReference>
<comment type="cofactor">
    <cofactor evidence="11">
        <name>Mg(2+)</name>
        <dbReference type="ChEBI" id="CHEBI:18420"/>
    </cofactor>
</comment>